<keyword evidence="3" id="KW-1185">Reference proteome</keyword>
<gene>
    <name evidence="2" type="ORF">HA50_28205</name>
</gene>
<reference evidence="2 3" key="1">
    <citation type="journal article" date="2017" name="Antonie Van Leeuwenhoek">
        <title>Phylogenomic resolution of the bacterial genus Pantoea and its relationship with Erwinia and Tatumella.</title>
        <authorList>
            <person name="Palmer M."/>
            <person name="Steenkamp E.T."/>
            <person name="Coetzee M.P."/>
            <person name="Chan W.Y."/>
            <person name="van Zyl E."/>
            <person name="De Maayer P."/>
            <person name="Coutinho T.A."/>
            <person name="Blom J."/>
            <person name="Smits T.H."/>
            <person name="Duffy B."/>
            <person name="Venter S.N."/>
        </authorList>
    </citation>
    <scope>NUCLEOTIDE SEQUENCE [LARGE SCALE GENOMIC DNA]</scope>
    <source>
        <strain evidence="2 3">LMG 2657</strain>
    </source>
</reference>
<organism evidence="2 3">
    <name type="scientific">Pantoea cypripedii</name>
    <name type="common">Pectobacterium cypripedii</name>
    <name type="synonym">Erwinia cypripedii</name>
    <dbReference type="NCBI Taxonomy" id="55209"/>
    <lineage>
        <taxon>Bacteria</taxon>
        <taxon>Pseudomonadati</taxon>
        <taxon>Pseudomonadota</taxon>
        <taxon>Gammaproteobacteria</taxon>
        <taxon>Enterobacterales</taxon>
        <taxon>Erwiniaceae</taxon>
        <taxon>Pantoea</taxon>
    </lineage>
</organism>
<name>A0A1X1EG53_PANCY</name>
<evidence type="ECO:0000256" key="1">
    <source>
        <dbReference type="SAM" id="SignalP"/>
    </source>
</evidence>
<proteinExistence type="predicted"/>
<dbReference type="RefSeq" id="WP_084880680.1">
    <property type="nucleotide sequence ID" value="NZ_JAGGMY010000004.1"/>
</dbReference>
<accession>A0A1X1EG53</accession>
<protein>
    <submittedName>
        <fullName evidence="2">Uncharacterized protein</fullName>
    </submittedName>
</protein>
<feature type="chain" id="PRO_5013207851" evidence="1">
    <location>
        <begin position="29"/>
        <end position="129"/>
    </location>
</feature>
<dbReference type="OrthoDB" id="8481619at2"/>
<feature type="signal peptide" evidence="1">
    <location>
        <begin position="1"/>
        <end position="28"/>
    </location>
</feature>
<evidence type="ECO:0000313" key="2">
    <source>
        <dbReference type="EMBL" id="ORM87823.1"/>
    </source>
</evidence>
<comment type="caution">
    <text evidence="2">The sequence shown here is derived from an EMBL/GenBank/DDBJ whole genome shotgun (WGS) entry which is preliminary data.</text>
</comment>
<sequence>MQTKRICYYLTTGVILSAFSAISLPAFAVDLPFSANCTNYSQIQVTAPNTGITFRKNPNSAATRAATATIFAIHGLHNITIPANGVSCFFAVQAPNTDSYCFQASNNAAAFTNINAVANTNVAGAPNCQ</sequence>
<dbReference type="EMBL" id="MLJI01000003">
    <property type="protein sequence ID" value="ORM87823.1"/>
    <property type="molecule type" value="Genomic_DNA"/>
</dbReference>
<dbReference type="AlphaFoldDB" id="A0A1X1EG53"/>
<evidence type="ECO:0000313" key="3">
    <source>
        <dbReference type="Proteomes" id="UP000193749"/>
    </source>
</evidence>
<keyword evidence="1" id="KW-0732">Signal</keyword>
<dbReference type="Proteomes" id="UP000193749">
    <property type="component" value="Unassembled WGS sequence"/>
</dbReference>